<feature type="domain" description="HTH tetR-type" evidence="3">
    <location>
        <begin position="1"/>
        <end position="60"/>
    </location>
</feature>
<evidence type="ECO:0000313" key="5">
    <source>
        <dbReference type="Proteomes" id="UP000323521"/>
    </source>
</evidence>
<dbReference type="InterPro" id="IPR001647">
    <property type="entry name" value="HTH_TetR"/>
</dbReference>
<dbReference type="RefSeq" id="WP_148137388.1">
    <property type="nucleotide sequence ID" value="NZ_CP017634.1"/>
</dbReference>
<name>A0A3G1L019_FORW1</name>
<dbReference type="SUPFAM" id="SSF46689">
    <property type="entry name" value="Homeodomain-like"/>
    <property type="match status" value="1"/>
</dbReference>
<dbReference type="Pfam" id="PF00440">
    <property type="entry name" value="TetR_N"/>
    <property type="match status" value="1"/>
</dbReference>
<dbReference type="OrthoDB" id="9808476at2"/>
<protein>
    <recommendedName>
        <fullName evidence="3">HTH tetR-type domain-containing protein</fullName>
    </recommendedName>
</protein>
<dbReference type="Gene3D" id="1.10.357.10">
    <property type="entry name" value="Tetracycline Repressor, domain 2"/>
    <property type="match status" value="1"/>
</dbReference>
<dbReference type="InterPro" id="IPR050624">
    <property type="entry name" value="HTH-type_Tx_Regulator"/>
</dbReference>
<dbReference type="AlphaFoldDB" id="A0A3G1L019"/>
<keyword evidence="5" id="KW-1185">Reference proteome</keyword>
<evidence type="ECO:0000313" key="4">
    <source>
        <dbReference type="EMBL" id="ATW27989.1"/>
    </source>
</evidence>
<dbReference type="PROSITE" id="PS50977">
    <property type="entry name" value="HTH_TETR_2"/>
    <property type="match status" value="1"/>
</dbReference>
<dbReference type="KEGG" id="fwa:DCMF_27445"/>
<proteinExistence type="predicted"/>
<gene>
    <name evidence="4" type="ORF">DCMF_27445</name>
</gene>
<organism evidence="4 5">
    <name type="scientific">Formimonas warabiya</name>
    <dbReference type="NCBI Taxonomy" id="1761012"/>
    <lineage>
        <taxon>Bacteria</taxon>
        <taxon>Bacillati</taxon>
        <taxon>Bacillota</taxon>
        <taxon>Clostridia</taxon>
        <taxon>Eubacteriales</taxon>
        <taxon>Peptococcaceae</taxon>
        <taxon>Candidatus Formimonas</taxon>
    </lineage>
</organism>
<dbReference type="PANTHER" id="PTHR43479:SF11">
    <property type="entry name" value="ACREF_ENVCD OPERON REPRESSOR-RELATED"/>
    <property type="match status" value="1"/>
</dbReference>
<dbReference type="Proteomes" id="UP000323521">
    <property type="component" value="Chromosome"/>
</dbReference>
<feature type="DNA-binding region" description="H-T-H motif" evidence="2">
    <location>
        <begin position="23"/>
        <end position="42"/>
    </location>
</feature>
<evidence type="ECO:0000256" key="1">
    <source>
        <dbReference type="ARBA" id="ARBA00023125"/>
    </source>
</evidence>
<keyword evidence="1 2" id="KW-0238">DNA-binding</keyword>
<accession>A0A3G1L019</accession>
<dbReference type="InterPro" id="IPR009057">
    <property type="entry name" value="Homeodomain-like_sf"/>
</dbReference>
<dbReference type="EMBL" id="CP017634">
    <property type="protein sequence ID" value="ATW27989.1"/>
    <property type="molecule type" value="Genomic_DNA"/>
</dbReference>
<evidence type="ECO:0000256" key="2">
    <source>
        <dbReference type="PROSITE-ProRule" id="PRU00335"/>
    </source>
</evidence>
<dbReference type="PRINTS" id="PR00455">
    <property type="entry name" value="HTHTETR"/>
</dbReference>
<sequence>MTRDKIKKAALSLFVKNGYEGAHVAEIAKAVNIKTASLYFHFESKEKLFLEIFYDLLHEKLKSIEAANEFINQMDSVQEQLFFLYTDYYKWVDGYQDEMVFWKRTALFPPSFLEDQIRKELITYEQRYVAVLLEPVFLKGMALHVLKDQDVNRLIVGFLGLMAAVFSEIHYSEPAVYQKKLEILWENFWDSIKK</sequence>
<dbReference type="Gene3D" id="1.10.10.60">
    <property type="entry name" value="Homeodomain-like"/>
    <property type="match status" value="1"/>
</dbReference>
<evidence type="ECO:0000259" key="3">
    <source>
        <dbReference type="PROSITE" id="PS50977"/>
    </source>
</evidence>
<dbReference type="GO" id="GO:0003677">
    <property type="term" value="F:DNA binding"/>
    <property type="evidence" value="ECO:0007669"/>
    <property type="project" value="UniProtKB-UniRule"/>
</dbReference>
<reference evidence="4 5" key="1">
    <citation type="submission" date="2016-10" db="EMBL/GenBank/DDBJ databases">
        <title>Complete Genome Sequence of Peptococcaceae strain DCMF.</title>
        <authorList>
            <person name="Edwards R.J."/>
            <person name="Holland S.I."/>
            <person name="Deshpande N.P."/>
            <person name="Wong Y.K."/>
            <person name="Ertan H."/>
            <person name="Manefield M."/>
            <person name="Russell T.L."/>
            <person name="Lee M.J."/>
        </authorList>
    </citation>
    <scope>NUCLEOTIDE SEQUENCE [LARGE SCALE GENOMIC DNA]</scope>
    <source>
        <strain evidence="4 5">DCMF</strain>
    </source>
</reference>
<dbReference type="PANTHER" id="PTHR43479">
    <property type="entry name" value="ACREF/ENVCD OPERON REPRESSOR-RELATED"/>
    <property type="match status" value="1"/>
</dbReference>